<keyword evidence="2" id="KW-1185">Reference proteome</keyword>
<proteinExistence type="predicted"/>
<sequence length="64" mass="7303">MSAPFQDVYAKHLQHTDYGYPLRMPEPMSTLPQHYQENGLEIGDVGIVDPESWPVRGPVQHLQT</sequence>
<reference evidence="1" key="1">
    <citation type="submission" date="2019-10" db="EMBL/GenBank/DDBJ databases">
        <authorList>
            <consortium name="DOE Joint Genome Institute"/>
            <person name="Kuo A."/>
            <person name="Miyauchi S."/>
            <person name="Kiss E."/>
            <person name="Drula E."/>
            <person name="Kohler A."/>
            <person name="Sanchez-Garcia M."/>
            <person name="Andreopoulos B."/>
            <person name="Barry K.W."/>
            <person name="Bonito G."/>
            <person name="Buee M."/>
            <person name="Carver A."/>
            <person name="Chen C."/>
            <person name="Cichocki N."/>
            <person name="Clum A."/>
            <person name="Culley D."/>
            <person name="Crous P.W."/>
            <person name="Fauchery L."/>
            <person name="Girlanda M."/>
            <person name="Hayes R."/>
            <person name="Keri Z."/>
            <person name="LaButti K."/>
            <person name="Lipzen A."/>
            <person name="Lombard V."/>
            <person name="Magnuson J."/>
            <person name="Maillard F."/>
            <person name="Morin E."/>
            <person name="Murat C."/>
            <person name="Nolan M."/>
            <person name="Ohm R."/>
            <person name="Pangilinan J."/>
            <person name="Pereira M."/>
            <person name="Perotto S."/>
            <person name="Peter M."/>
            <person name="Riley R."/>
            <person name="Sitrit Y."/>
            <person name="Stielow B."/>
            <person name="Szollosi G."/>
            <person name="Zifcakova L."/>
            <person name="Stursova M."/>
            <person name="Spatafora J.W."/>
            <person name="Tedersoo L."/>
            <person name="Vaario L.-M."/>
            <person name="Yamada A."/>
            <person name="Yan M."/>
            <person name="Wang P."/>
            <person name="Xu J."/>
            <person name="Bruns T."/>
            <person name="Baldrian P."/>
            <person name="Vilgalys R."/>
            <person name="Henrissat B."/>
            <person name="Grigoriev I.V."/>
            <person name="Hibbett D."/>
            <person name="Nagy L.G."/>
            <person name="Martin F.M."/>
        </authorList>
    </citation>
    <scope>NUCLEOTIDE SEQUENCE</scope>
    <source>
        <strain evidence="1">BED1</strain>
    </source>
</reference>
<comment type="caution">
    <text evidence="1">The sequence shown here is derived from an EMBL/GenBank/DDBJ whole genome shotgun (WGS) entry which is preliminary data.</text>
</comment>
<evidence type="ECO:0000313" key="1">
    <source>
        <dbReference type="EMBL" id="KAF8417903.1"/>
    </source>
</evidence>
<name>A0AAD4G6F5_BOLED</name>
<organism evidence="1 2">
    <name type="scientific">Boletus edulis BED1</name>
    <dbReference type="NCBI Taxonomy" id="1328754"/>
    <lineage>
        <taxon>Eukaryota</taxon>
        <taxon>Fungi</taxon>
        <taxon>Dikarya</taxon>
        <taxon>Basidiomycota</taxon>
        <taxon>Agaricomycotina</taxon>
        <taxon>Agaricomycetes</taxon>
        <taxon>Agaricomycetidae</taxon>
        <taxon>Boletales</taxon>
        <taxon>Boletineae</taxon>
        <taxon>Boletaceae</taxon>
        <taxon>Boletoideae</taxon>
        <taxon>Boletus</taxon>
    </lineage>
</organism>
<dbReference type="AlphaFoldDB" id="A0AAD4G6F5"/>
<dbReference type="EMBL" id="WHUW01000211">
    <property type="protein sequence ID" value="KAF8417903.1"/>
    <property type="molecule type" value="Genomic_DNA"/>
</dbReference>
<dbReference type="Proteomes" id="UP001194468">
    <property type="component" value="Unassembled WGS sequence"/>
</dbReference>
<reference evidence="1" key="2">
    <citation type="journal article" date="2020" name="Nat. Commun.">
        <title>Large-scale genome sequencing of mycorrhizal fungi provides insights into the early evolution of symbiotic traits.</title>
        <authorList>
            <person name="Miyauchi S."/>
            <person name="Kiss E."/>
            <person name="Kuo A."/>
            <person name="Drula E."/>
            <person name="Kohler A."/>
            <person name="Sanchez-Garcia M."/>
            <person name="Morin E."/>
            <person name="Andreopoulos B."/>
            <person name="Barry K.W."/>
            <person name="Bonito G."/>
            <person name="Buee M."/>
            <person name="Carver A."/>
            <person name="Chen C."/>
            <person name="Cichocki N."/>
            <person name="Clum A."/>
            <person name="Culley D."/>
            <person name="Crous P.W."/>
            <person name="Fauchery L."/>
            <person name="Girlanda M."/>
            <person name="Hayes R.D."/>
            <person name="Keri Z."/>
            <person name="LaButti K."/>
            <person name="Lipzen A."/>
            <person name="Lombard V."/>
            <person name="Magnuson J."/>
            <person name="Maillard F."/>
            <person name="Murat C."/>
            <person name="Nolan M."/>
            <person name="Ohm R.A."/>
            <person name="Pangilinan J."/>
            <person name="Pereira M.F."/>
            <person name="Perotto S."/>
            <person name="Peter M."/>
            <person name="Pfister S."/>
            <person name="Riley R."/>
            <person name="Sitrit Y."/>
            <person name="Stielow J.B."/>
            <person name="Szollosi G."/>
            <person name="Zifcakova L."/>
            <person name="Stursova M."/>
            <person name="Spatafora J.W."/>
            <person name="Tedersoo L."/>
            <person name="Vaario L.M."/>
            <person name="Yamada A."/>
            <person name="Yan M."/>
            <person name="Wang P."/>
            <person name="Xu J."/>
            <person name="Bruns T."/>
            <person name="Baldrian P."/>
            <person name="Vilgalys R."/>
            <person name="Dunand C."/>
            <person name="Henrissat B."/>
            <person name="Grigoriev I.V."/>
            <person name="Hibbett D."/>
            <person name="Nagy L.G."/>
            <person name="Martin F.M."/>
        </authorList>
    </citation>
    <scope>NUCLEOTIDE SEQUENCE</scope>
    <source>
        <strain evidence="1">BED1</strain>
    </source>
</reference>
<evidence type="ECO:0000313" key="2">
    <source>
        <dbReference type="Proteomes" id="UP001194468"/>
    </source>
</evidence>
<gene>
    <name evidence="1" type="ORF">L210DRAFT_3427681</name>
</gene>
<accession>A0AAD4G6F5</accession>
<protein>
    <submittedName>
        <fullName evidence="1">Uncharacterized protein</fullName>
    </submittedName>
</protein>